<dbReference type="Proteomes" id="UP000035740">
    <property type="component" value="Unassembled WGS sequence"/>
</dbReference>
<dbReference type="AlphaFoldDB" id="A0A0J8B5Y0"/>
<keyword evidence="2" id="KW-1185">Reference proteome</keyword>
<dbReference type="EMBL" id="KQ090515">
    <property type="protein sequence ID" value="KMS95212.1"/>
    <property type="molecule type" value="Genomic_DNA"/>
</dbReference>
<organism evidence="1 2">
    <name type="scientific">Beta vulgaris subsp. vulgaris</name>
    <name type="common">Beet</name>
    <dbReference type="NCBI Taxonomy" id="3555"/>
    <lineage>
        <taxon>Eukaryota</taxon>
        <taxon>Viridiplantae</taxon>
        <taxon>Streptophyta</taxon>
        <taxon>Embryophyta</taxon>
        <taxon>Tracheophyta</taxon>
        <taxon>Spermatophyta</taxon>
        <taxon>Magnoliopsida</taxon>
        <taxon>eudicotyledons</taxon>
        <taxon>Gunneridae</taxon>
        <taxon>Pentapetalae</taxon>
        <taxon>Caryophyllales</taxon>
        <taxon>Chenopodiaceae</taxon>
        <taxon>Betoideae</taxon>
        <taxon>Beta</taxon>
    </lineage>
</organism>
<feature type="non-terminal residue" evidence="1">
    <location>
        <position position="1"/>
    </location>
</feature>
<name>A0A0J8B5Y0_BETVV</name>
<reference evidence="1 2" key="1">
    <citation type="journal article" date="2014" name="Nature">
        <title>The genome of the recently domesticated crop plant sugar beet (Beta vulgaris).</title>
        <authorList>
            <person name="Dohm J.C."/>
            <person name="Minoche A.E."/>
            <person name="Holtgrawe D."/>
            <person name="Capella-Gutierrez S."/>
            <person name="Zakrzewski F."/>
            <person name="Tafer H."/>
            <person name="Rupp O."/>
            <person name="Sorensen T.R."/>
            <person name="Stracke R."/>
            <person name="Reinhardt R."/>
            <person name="Goesmann A."/>
            <person name="Kraft T."/>
            <person name="Schulz B."/>
            <person name="Stadler P.F."/>
            <person name="Schmidt T."/>
            <person name="Gabaldon T."/>
            <person name="Lehrach H."/>
            <person name="Weisshaar B."/>
            <person name="Himmelbauer H."/>
        </authorList>
    </citation>
    <scope>NUCLEOTIDE SEQUENCE [LARGE SCALE GENOMIC DNA]</scope>
    <source>
        <tissue evidence="1">Taproot</tissue>
    </source>
</reference>
<proteinExistence type="predicted"/>
<evidence type="ECO:0000313" key="1">
    <source>
        <dbReference type="EMBL" id="KMS95212.1"/>
    </source>
</evidence>
<gene>
    <name evidence="1" type="ORF">BVRB_010940</name>
</gene>
<evidence type="ECO:0000313" key="2">
    <source>
        <dbReference type="Proteomes" id="UP000035740"/>
    </source>
</evidence>
<protein>
    <submittedName>
        <fullName evidence="1">Uncharacterized protein</fullName>
    </submittedName>
</protein>
<sequence length="22" mass="2441">VIIYDNIAPVRCNVGSSTHIRI</sequence>
<dbReference type="Gramene" id="KMS95212">
    <property type="protein sequence ID" value="KMS95212"/>
    <property type="gene ID" value="BVRB_010940"/>
</dbReference>
<accession>A0A0J8B5Y0</accession>